<gene>
    <name evidence="2" type="ORF">JTE90_022631</name>
</gene>
<comment type="caution">
    <text evidence="2">The sequence shown here is derived from an EMBL/GenBank/DDBJ whole genome shotgun (WGS) entry which is preliminary data.</text>
</comment>
<dbReference type="AlphaFoldDB" id="A0AAV6TTW0"/>
<reference evidence="2 3" key="1">
    <citation type="journal article" date="2022" name="Nat. Ecol. Evol.">
        <title>A masculinizing supergene underlies an exaggerated male reproductive morph in a spider.</title>
        <authorList>
            <person name="Hendrickx F."/>
            <person name="De Corte Z."/>
            <person name="Sonet G."/>
            <person name="Van Belleghem S.M."/>
            <person name="Kostlbacher S."/>
            <person name="Vangestel C."/>
        </authorList>
    </citation>
    <scope>NUCLEOTIDE SEQUENCE [LARGE SCALE GENOMIC DNA]</scope>
    <source>
        <strain evidence="2">W744_W776</strain>
    </source>
</reference>
<feature type="region of interest" description="Disordered" evidence="1">
    <location>
        <begin position="1"/>
        <end position="24"/>
    </location>
</feature>
<evidence type="ECO:0000313" key="2">
    <source>
        <dbReference type="EMBL" id="KAG8175208.1"/>
    </source>
</evidence>
<feature type="compositionally biased region" description="Low complexity" evidence="1">
    <location>
        <begin position="10"/>
        <end position="24"/>
    </location>
</feature>
<sequence length="292" mass="34044">MASSLDCLKNSTTPTCNSSPPCTTSNKYLATSSRTKAYPSPPSEIKSALDAWVADRCRETRSTLREGRFYVLGQVAEMLMIPNVWDMQDNIQQRDELATILLKDVKCKQPKLLPNDRQEWNRFLLSWIRRGPITKDRLMYHLLAVDGFDGVEHKCLKNYLINVVDPDCLRQMYRLHMTAVRHMYEWFDNQPQISSLTGVDSACVVFLALLQLYRDCLCLQDEVIAMQAHQAKLWAERFLHRDSSYYQDVRKITLNLLQELGQVYKSAWRDRDWKLVAMEQLTNLPNKNFLNE</sequence>
<keyword evidence="3" id="KW-1185">Reference proteome</keyword>
<dbReference type="Proteomes" id="UP000827092">
    <property type="component" value="Unassembled WGS sequence"/>
</dbReference>
<evidence type="ECO:0000313" key="3">
    <source>
        <dbReference type="Proteomes" id="UP000827092"/>
    </source>
</evidence>
<name>A0AAV6TTW0_9ARAC</name>
<evidence type="ECO:0000256" key="1">
    <source>
        <dbReference type="SAM" id="MobiDB-lite"/>
    </source>
</evidence>
<organism evidence="2 3">
    <name type="scientific">Oedothorax gibbosus</name>
    <dbReference type="NCBI Taxonomy" id="931172"/>
    <lineage>
        <taxon>Eukaryota</taxon>
        <taxon>Metazoa</taxon>
        <taxon>Ecdysozoa</taxon>
        <taxon>Arthropoda</taxon>
        <taxon>Chelicerata</taxon>
        <taxon>Arachnida</taxon>
        <taxon>Araneae</taxon>
        <taxon>Araneomorphae</taxon>
        <taxon>Entelegynae</taxon>
        <taxon>Araneoidea</taxon>
        <taxon>Linyphiidae</taxon>
        <taxon>Erigoninae</taxon>
        <taxon>Oedothorax</taxon>
    </lineage>
</organism>
<accession>A0AAV6TTW0</accession>
<dbReference type="EMBL" id="JAFNEN010001048">
    <property type="protein sequence ID" value="KAG8175208.1"/>
    <property type="molecule type" value="Genomic_DNA"/>
</dbReference>
<protein>
    <submittedName>
        <fullName evidence="2">Uncharacterized protein</fullName>
    </submittedName>
</protein>
<proteinExistence type="predicted"/>